<comment type="caution">
    <text evidence="2">The sequence shown here is derived from an EMBL/GenBank/DDBJ whole genome shotgun (WGS) entry which is preliminary data.</text>
</comment>
<keyword evidence="3" id="KW-1185">Reference proteome</keyword>
<dbReference type="InParanoid" id="A0A024G1T9"/>
<feature type="region of interest" description="Disordered" evidence="1">
    <location>
        <begin position="223"/>
        <end position="245"/>
    </location>
</feature>
<organism evidence="2 3">
    <name type="scientific">Albugo candida</name>
    <dbReference type="NCBI Taxonomy" id="65357"/>
    <lineage>
        <taxon>Eukaryota</taxon>
        <taxon>Sar</taxon>
        <taxon>Stramenopiles</taxon>
        <taxon>Oomycota</taxon>
        <taxon>Peronosporomycetes</taxon>
        <taxon>Albuginales</taxon>
        <taxon>Albuginaceae</taxon>
        <taxon>Albugo</taxon>
    </lineage>
</organism>
<evidence type="ECO:0000256" key="1">
    <source>
        <dbReference type="SAM" id="MobiDB-lite"/>
    </source>
</evidence>
<name>A0A024G1T9_9STRA</name>
<dbReference type="Proteomes" id="UP000053237">
    <property type="component" value="Unassembled WGS sequence"/>
</dbReference>
<evidence type="ECO:0000313" key="3">
    <source>
        <dbReference type="Proteomes" id="UP000053237"/>
    </source>
</evidence>
<dbReference type="OrthoDB" id="166253at2759"/>
<evidence type="ECO:0000313" key="2">
    <source>
        <dbReference type="EMBL" id="CCI40511.1"/>
    </source>
</evidence>
<dbReference type="AlphaFoldDB" id="A0A024G1T9"/>
<accession>A0A024G1T9</accession>
<proteinExistence type="predicted"/>
<feature type="compositionally biased region" description="Low complexity" evidence="1">
    <location>
        <begin position="1"/>
        <end position="19"/>
    </location>
</feature>
<protein>
    <submittedName>
        <fullName evidence="2">Uncharacterized protein</fullName>
    </submittedName>
</protein>
<gene>
    <name evidence="2" type="ORF">BN9_012950</name>
</gene>
<reference evidence="2 3" key="1">
    <citation type="submission" date="2012-05" db="EMBL/GenBank/DDBJ databases">
        <title>Recombination and specialization in a pathogen metapopulation.</title>
        <authorList>
            <person name="Gardiner A."/>
            <person name="Kemen E."/>
            <person name="Schultz-Larsen T."/>
            <person name="MacLean D."/>
            <person name="Van Oosterhout C."/>
            <person name="Jones J.D.G."/>
        </authorList>
    </citation>
    <scope>NUCLEOTIDE SEQUENCE [LARGE SCALE GENOMIC DNA]</scope>
    <source>
        <strain evidence="2 3">Ac Nc2</strain>
    </source>
</reference>
<sequence>MHTITTTRPYTCSTRTSPSKRSIQGSPLRYPEMHWRFTKLHSKAECIGKPRRAIDNETRETSNSEVVLKEVDLYPFSTSNLSDTVQHDQRSEALQELQFFARSFPESNEPENIQNHRNTVLQHHRPSANPIGEHGLDCVRTAFKRMGHKLVENQVPFQQPMRTTPIDLSDLIAPQDPESTKSNIENVFTSPTLPSKRTWGDCGVLIVDSSIHSIKVTCKKLPSPARKLSSGHSQRGLSRPNTSTHHNLVQSNTQIIPARRSRYGPWYVPQGEWWQLYSAQGSNTVHALPILPVSECHQQNQRNLARLKAEVPATYIGREYRNYIVGKGLSLPTYLRS</sequence>
<feature type="region of interest" description="Disordered" evidence="1">
    <location>
        <begin position="1"/>
        <end position="27"/>
    </location>
</feature>
<feature type="compositionally biased region" description="Polar residues" evidence="1">
    <location>
        <begin position="230"/>
        <end position="245"/>
    </location>
</feature>
<dbReference type="EMBL" id="CAIX01000009">
    <property type="protein sequence ID" value="CCI40511.1"/>
    <property type="molecule type" value="Genomic_DNA"/>
</dbReference>